<feature type="region of interest" description="Disordered" evidence="1">
    <location>
        <begin position="1"/>
        <end position="24"/>
    </location>
</feature>
<dbReference type="InterPro" id="IPR009050">
    <property type="entry name" value="Globin-like_sf"/>
</dbReference>
<evidence type="ECO:0000256" key="1">
    <source>
        <dbReference type="SAM" id="MobiDB-lite"/>
    </source>
</evidence>
<dbReference type="CDD" id="cd08916">
    <property type="entry name" value="TrHb3_P"/>
    <property type="match status" value="1"/>
</dbReference>
<dbReference type="AlphaFoldDB" id="A0A1M7AKW2"/>
<feature type="compositionally biased region" description="Basic and acidic residues" evidence="1">
    <location>
        <begin position="1"/>
        <end position="10"/>
    </location>
</feature>
<proteinExistence type="predicted"/>
<evidence type="ECO:0000313" key="2">
    <source>
        <dbReference type="EMBL" id="SHL43421.1"/>
    </source>
</evidence>
<dbReference type="InterPro" id="IPR012292">
    <property type="entry name" value="Globin/Proto"/>
</dbReference>
<keyword evidence="3" id="KW-1185">Reference proteome</keyword>
<evidence type="ECO:0000313" key="3">
    <source>
        <dbReference type="Proteomes" id="UP000186002"/>
    </source>
</evidence>
<dbReference type="RefSeq" id="WP_073010755.1">
    <property type="nucleotide sequence ID" value="NZ_FRBW01000001.1"/>
</dbReference>
<accession>A0A1M7AKW2</accession>
<dbReference type="GO" id="GO:0020037">
    <property type="term" value="F:heme binding"/>
    <property type="evidence" value="ECO:0007669"/>
    <property type="project" value="InterPro"/>
</dbReference>
<reference evidence="2 3" key="1">
    <citation type="submission" date="2016-11" db="EMBL/GenBank/DDBJ databases">
        <authorList>
            <person name="Jaros S."/>
            <person name="Januszkiewicz K."/>
            <person name="Wedrychowicz H."/>
        </authorList>
    </citation>
    <scope>NUCLEOTIDE SEQUENCE [LARGE SCALE GENOMIC DNA]</scope>
    <source>
        <strain evidence="2 3">DSM 22153</strain>
    </source>
</reference>
<dbReference type="Gene3D" id="1.10.490.10">
    <property type="entry name" value="Globins"/>
    <property type="match status" value="1"/>
</dbReference>
<dbReference type="STRING" id="735517.SAMN05444272_0579"/>
<dbReference type="OrthoDB" id="25954at2"/>
<gene>
    <name evidence="2" type="ORF">SAMN05444272_0579</name>
</gene>
<dbReference type="Proteomes" id="UP000186002">
    <property type="component" value="Unassembled WGS sequence"/>
</dbReference>
<dbReference type="GO" id="GO:0019825">
    <property type="term" value="F:oxygen binding"/>
    <property type="evidence" value="ECO:0007669"/>
    <property type="project" value="InterPro"/>
</dbReference>
<dbReference type="EMBL" id="FRBW01000001">
    <property type="protein sequence ID" value="SHL43421.1"/>
    <property type="molecule type" value="Genomic_DNA"/>
</dbReference>
<protein>
    <submittedName>
        <fullName evidence="2">Hemoglobin</fullName>
    </submittedName>
</protein>
<organism evidence="2 3">
    <name type="scientific">Roseibium suaedae</name>
    <dbReference type="NCBI Taxonomy" id="735517"/>
    <lineage>
        <taxon>Bacteria</taxon>
        <taxon>Pseudomonadati</taxon>
        <taxon>Pseudomonadota</taxon>
        <taxon>Alphaproteobacteria</taxon>
        <taxon>Hyphomicrobiales</taxon>
        <taxon>Stappiaceae</taxon>
        <taxon>Roseibium</taxon>
    </lineage>
</organism>
<name>A0A1M7AKW2_9HYPH</name>
<dbReference type="SUPFAM" id="SSF46458">
    <property type="entry name" value="Globin-like"/>
    <property type="match status" value="1"/>
</dbReference>
<sequence length="162" mass="18110">MSDRPARRQGEPLPDIRPAIAREPVHPSITEEQITRLVSEFYDRIRLDARLGPIFEEKLAGRWPEHLAKMETFWQSVLLKTGAYKGKPVPAHMQLQGLQVSDYPDWLQIFRPVALEIFGEEAGLAVIEVAERIAQSLWFASFGTAGCPLPEGMTGTKGQVSA</sequence>